<organism evidence="1 2">
    <name type="scientific">Hungatella hathewayi DSM 13479</name>
    <dbReference type="NCBI Taxonomy" id="566550"/>
    <lineage>
        <taxon>Bacteria</taxon>
        <taxon>Bacillati</taxon>
        <taxon>Bacillota</taxon>
        <taxon>Clostridia</taxon>
        <taxon>Lachnospirales</taxon>
        <taxon>Lachnospiraceae</taxon>
        <taxon>Hungatella</taxon>
    </lineage>
</organism>
<protein>
    <submittedName>
        <fullName evidence="1">Uncharacterized protein</fullName>
    </submittedName>
</protein>
<dbReference type="EMBL" id="ACIO01000228">
    <property type="protein sequence ID" value="EFC98937.1"/>
    <property type="molecule type" value="Genomic_DNA"/>
</dbReference>
<evidence type="ECO:0000313" key="2">
    <source>
        <dbReference type="Proteomes" id="UP000004968"/>
    </source>
</evidence>
<dbReference type="Proteomes" id="UP000004968">
    <property type="component" value="Unassembled WGS sequence"/>
</dbReference>
<dbReference type="AlphaFoldDB" id="D3AGW3"/>
<proteinExistence type="predicted"/>
<gene>
    <name evidence="1" type="ORF">CLOSTHATH_02850</name>
</gene>
<comment type="caution">
    <text evidence="1">The sequence shown here is derived from an EMBL/GenBank/DDBJ whole genome shotgun (WGS) entry which is preliminary data.</text>
</comment>
<dbReference type="HOGENOM" id="CLU_3026137_0_0_9"/>
<evidence type="ECO:0000313" key="1">
    <source>
        <dbReference type="EMBL" id="EFC98937.1"/>
    </source>
</evidence>
<name>D3AGW3_9FIRM</name>
<accession>D3AGW3</accession>
<sequence>MIPVKRAYQPFSFQRLDNRLLIGTAARKSGKQVSRKVAGQRYQFKKLIQLCIASG</sequence>
<reference evidence="1 2" key="1">
    <citation type="submission" date="2010-01" db="EMBL/GenBank/DDBJ databases">
        <authorList>
            <person name="Weinstock G."/>
            <person name="Sodergren E."/>
            <person name="Clifton S."/>
            <person name="Fulton L."/>
            <person name="Fulton B."/>
            <person name="Courtney L."/>
            <person name="Fronick C."/>
            <person name="Harrison M."/>
            <person name="Strong C."/>
            <person name="Farmer C."/>
            <person name="Delahaunty K."/>
            <person name="Markovic C."/>
            <person name="Hall O."/>
            <person name="Minx P."/>
            <person name="Tomlinson C."/>
            <person name="Mitreva M."/>
            <person name="Nelson J."/>
            <person name="Hou S."/>
            <person name="Wollam A."/>
            <person name="Pepin K.H."/>
            <person name="Johnson M."/>
            <person name="Bhonagiri V."/>
            <person name="Nash W.E."/>
            <person name="Warren W."/>
            <person name="Chinwalla A."/>
            <person name="Mardis E.R."/>
            <person name="Wilson R.K."/>
        </authorList>
    </citation>
    <scope>NUCLEOTIDE SEQUENCE [LARGE SCALE GENOMIC DNA]</scope>
    <source>
        <strain evidence="1 2">DSM 13479</strain>
    </source>
</reference>